<accession>A0A6N7WVY4</accession>
<dbReference type="RefSeq" id="WP_154540662.1">
    <property type="nucleotide sequence ID" value="NZ_VUND01000002.1"/>
</dbReference>
<organism evidence="2 3">
    <name type="scientific">Parafannyhessea umbonata</name>
    <dbReference type="NCBI Taxonomy" id="604330"/>
    <lineage>
        <taxon>Bacteria</taxon>
        <taxon>Bacillati</taxon>
        <taxon>Actinomycetota</taxon>
        <taxon>Coriobacteriia</taxon>
        <taxon>Coriobacteriales</taxon>
        <taxon>Atopobiaceae</taxon>
        <taxon>Parafannyhessea</taxon>
    </lineage>
</organism>
<feature type="transmembrane region" description="Helical" evidence="1">
    <location>
        <begin position="12"/>
        <end position="28"/>
    </location>
</feature>
<sequence length="236" mass="26156">MTRTGYLECERRWVYWLLILVAGWYGAYTFSLRGGVFCNAQTANVVLLAMAVGNGRWLNAAYLLLPISAYLFGSFLSEWMGKSVKRLNLLRWDTILVALEAGMVVFLALMPPSWPDQVCQVTLNFACAMQFNTYRQVEGVPAATTFVTNHIRQIGSNLAKLARHPEDDALRRRVRTHGSLLGFFVVGAVTSTVMCRIFSYASLLGALVPLGVVLAGLVRADLFLERGKLDAVPHGH</sequence>
<dbReference type="EMBL" id="VUND01000002">
    <property type="protein sequence ID" value="MST60261.1"/>
    <property type="molecule type" value="Genomic_DNA"/>
</dbReference>
<keyword evidence="1" id="KW-0812">Transmembrane</keyword>
<dbReference type="Proteomes" id="UP000434342">
    <property type="component" value="Unassembled WGS sequence"/>
</dbReference>
<reference evidence="2 3" key="1">
    <citation type="submission" date="2019-08" db="EMBL/GenBank/DDBJ databases">
        <title>In-depth cultivation of the pig gut microbiome towards novel bacterial diversity and tailored functional studies.</title>
        <authorList>
            <person name="Wylensek D."/>
            <person name="Hitch T.C.A."/>
            <person name="Clavel T."/>
        </authorList>
    </citation>
    <scope>NUCLEOTIDE SEQUENCE [LARGE SCALE GENOMIC DNA]</scope>
    <source>
        <strain evidence="2 3">WB01_CNA04</strain>
    </source>
</reference>
<keyword evidence="1" id="KW-0472">Membrane</keyword>
<evidence type="ECO:0000313" key="3">
    <source>
        <dbReference type="Proteomes" id="UP000434342"/>
    </source>
</evidence>
<dbReference type="InterPro" id="IPR010699">
    <property type="entry name" value="DUF1275"/>
</dbReference>
<evidence type="ECO:0000313" key="2">
    <source>
        <dbReference type="EMBL" id="MST60261.1"/>
    </source>
</evidence>
<feature type="transmembrane region" description="Helical" evidence="1">
    <location>
        <begin position="89"/>
        <end position="110"/>
    </location>
</feature>
<gene>
    <name evidence="2" type="ORF">FYJ69_04950</name>
</gene>
<dbReference type="PANTHER" id="PTHR37314">
    <property type="entry name" value="SLR0142 PROTEIN"/>
    <property type="match status" value="1"/>
</dbReference>
<feature type="transmembrane region" description="Helical" evidence="1">
    <location>
        <begin position="206"/>
        <end position="224"/>
    </location>
</feature>
<proteinExistence type="predicted"/>
<name>A0A6N7WVY4_9ACTN</name>
<dbReference type="AlphaFoldDB" id="A0A6N7WVY4"/>
<keyword evidence="1" id="KW-1133">Transmembrane helix</keyword>
<feature type="transmembrane region" description="Helical" evidence="1">
    <location>
        <begin position="60"/>
        <end position="77"/>
    </location>
</feature>
<protein>
    <submittedName>
        <fullName evidence="2">DUF1275 domain-containing protein</fullName>
    </submittedName>
</protein>
<dbReference type="Pfam" id="PF06912">
    <property type="entry name" value="DUF1275"/>
    <property type="match status" value="1"/>
</dbReference>
<comment type="caution">
    <text evidence="2">The sequence shown here is derived from an EMBL/GenBank/DDBJ whole genome shotgun (WGS) entry which is preliminary data.</text>
</comment>
<dbReference type="PANTHER" id="PTHR37314:SF4">
    <property type="entry name" value="UPF0700 TRANSMEMBRANE PROTEIN YOAK"/>
    <property type="match status" value="1"/>
</dbReference>
<evidence type="ECO:0000256" key="1">
    <source>
        <dbReference type="SAM" id="Phobius"/>
    </source>
</evidence>